<dbReference type="PANTHER" id="PTHR45913:SF19">
    <property type="entry name" value="LOW QUALITY PROTEIN: ZINC FINGER BED DOMAIN-CONTAINING PROTEIN 5-LIKE"/>
    <property type="match status" value="1"/>
</dbReference>
<evidence type="ECO:0000313" key="1">
    <source>
        <dbReference type="EMBL" id="CAI9720670.1"/>
    </source>
</evidence>
<protein>
    <submittedName>
        <fullName evidence="1">Uncharacterized protein</fullName>
    </submittedName>
</protein>
<gene>
    <name evidence="1" type="ORF">OCTVUL_1B019196</name>
</gene>
<dbReference type="AlphaFoldDB" id="A0AA36AQV8"/>
<name>A0AA36AQV8_OCTVU</name>
<organism evidence="1 2">
    <name type="scientific">Octopus vulgaris</name>
    <name type="common">Common octopus</name>
    <dbReference type="NCBI Taxonomy" id="6645"/>
    <lineage>
        <taxon>Eukaryota</taxon>
        <taxon>Metazoa</taxon>
        <taxon>Spiralia</taxon>
        <taxon>Lophotrochozoa</taxon>
        <taxon>Mollusca</taxon>
        <taxon>Cephalopoda</taxon>
        <taxon>Coleoidea</taxon>
        <taxon>Octopodiformes</taxon>
        <taxon>Octopoda</taxon>
        <taxon>Incirrata</taxon>
        <taxon>Octopodidae</taxon>
        <taxon>Octopus</taxon>
    </lineage>
</organism>
<dbReference type="EMBL" id="OX597817">
    <property type="protein sequence ID" value="CAI9720670.1"/>
    <property type="molecule type" value="Genomic_DNA"/>
</dbReference>
<accession>A0AA36AQV8</accession>
<reference evidence="1" key="1">
    <citation type="submission" date="2023-08" db="EMBL/GenBank/DDBJ databases">
        <authorList>
            <person name="Alioto T."/>
            <person name="Alioto T."/>
            <person name="Gomez Garrido J."/>
        </authorList>
    </citation>
    <scope>NUCLEOTIDE SEQUENCE</scope>
</reference>
<dbReference type="PANTHER" id="PTHR45913">
    <property type="entry name" value="EPM2A-INTERACTING PROTEIN 1"/>
    <property type="match status" value="1"/>
</dbReference>
<sequence>MSLFTTQTVNARRTLEASYEISLLVVKCGEKRTIEEDLIKPSISAFLKTVLEKHDRVVQAMPLSNNTVSRRMDEMSEDIETQLVEKLKSKKFSLQMDESTLRNREVVLLTYARYIDKGEFAEEMIFCKSLESTTTTTDMHMIHWLKKCEVTDAAVLVFVDHLKILASDLKESFSDLKQIDFPTWMMQPILVDISDVSIEYQEELSEMQNDESMKTLFNIKGMMSWLCDEIETKYPNSTNFARKLLLPFRSSYLSKCGFSAVNDLLLKKRNRLDISKRGDTRLKLTKLVATIKSLNSRHEAQGSH</sequence>
<proteinExistence type="predicted"/>
<dbReference type="Proteomes" id="UP001162480">
    <property type="component" value="Chromosome 4"/>
</dbReference>
<keyword evidence="2" id="KW-1185">Reference proteome</keyword>
<evidence type="ECO:0000313" key="2">
    <source>
        <dbReference type="Proteomes" id="UP001162480"/>
    </source>
</evidence>